<dbReference type="PANTHER" id="PTHR35342">
    <property type="entry name" value="TRICARBOXYLIC TRANSPORT PROTEIN"/>
    <property type="match status" value="1"/>
</dbReference>
<evidence type="ECO:0000256" key="1">
    <source>
        <dbReference type="SAM" id="Phobius"/>
    </source>
</evidence>
<gene>
    <name evidence="3" type="ORF">SAMN04487972_11098</name>
</gene>
<feature type="transmembrane region" description="Helical" evidence="1">
    <location>
        <begin position="473"/>
        <end position="491"/>
    </location>
</feature>
<evidence type="ECO:0000313" key="4">
    <source>
        <dbReference type="Proteomes" id="UP000182312"/>
    </source>
</evidence>
<keyword evidence="1" id="KW-0812">Transmembrane</keyword>
<dbReference type="InterPro" id="IPR002823">
    <property type="entry name" value="DUF112_TM"/>
</dbReference>
<dbReference type="Proteomes" id="UP000182312">
    <property type="component" value="Unassembled WGS sequence"/>
</dbReference>
<accession>A0A1I0TN25</accession>
<feature type="transmembrane region" description="Helical" evidence="1">
    <location>
        <begin position="324"/>
        <end position="348"/>
    </location>
</feature>
<organism evidence="3 4">
    <name type="scientific">Paracoccus halophilus</name>
    <dbReference type="NCBI Taxonomy" id="376733"/>
    <lineage>
        <taxon>Bacteria</taxon>
        <taxon>Pseudomonadati</taxon>
        <taxon>Pseudomonadota</taxon>
        <taxon>Alphaproteobacteria</taxon>
        <taxon>Rhodobacterales</taxon>
        <taxon>Paracoccaceae</taxon>
        <taxon>Paracoccus</taxon>
    </lineage>
</organism>
<sequence>MVDIATILAGFSDAFTLEILLLVIFGVAVGQLVGAIPGIGPIMTMAIAIPFTFAMNPLTAIAFLVGVNKGGLVGGAIPAVLINTPGTPDAAATALDGYPLARQGKALKATKMALFSSITGDTFSDLVLITVSAPLAVLALRMGPVEVMALMIFAFAVLSGLMGDSLVKGMIAALLGLLMAAVGTDPEASTPRLIFGMWDLYDGLPLTAVAIGALAISEVIRRLAESSGSVDPAIQIASSGDPADDRVSWAEYWACRIVLLRGAVIGTVLGALPGIGTTAASFMSYAFTKASDKDPGSYGRGNIKGIAATESANSAVMGANMIPLLTLGIPGNVGAALIISAFMIHGMQPGPLLFESQGRLVYGLFGAMIMANFINLWIGQAGLRLWVRAISAPESVIYSAAILLCFVGVNMADGGLFSVVFMVIFAVLGYLMQSYGFPLVIFIISFFLGPRFELSIAQSLALTNGDLTQIYRYPVAVALLVMAAATTVWLMRKNAQSRARSEAVENKAAQEG</sequence>
<feature type="transmembrane region" description="Helical" evidence="1">
    <location>
        <begin position="385"/>
        <end position="409"/>
    </location>
</feature>
<dbReference type="PANTHER" id="PTHR35342:SF5">
    <property type="entry name" value="TRICARBOXYLIC TRANSPORT PROTEIN"/>
    <property type="match status" value="1"/>
</dbReference>
<keyword evidence="1" id="KW-0472">Membrane</keyword>
<protein>
    <submittedName>
        <fullName evidence="3">Putative tricarboxylic transport membrane protein</fullName>
    </submittedName>
</protein>
<evidence type="ECO:0000259" key="2">
    <source>
        <dbReference type="Pfam" id="PF01970"/>
    </source>
</evidence>
<reference evidence="3 4" key="1">
    <citation type="submission" date="2016-10" db="EMBL/GenBank/DDBJ databases">
        <authorList>
            <person name="de Groot N.N."/>
        </authorList>
    </citation>
    <scope>NUCLEOTIDE SEQUENCE [LARGE SCALE GENOMIC DNA]</scope>
    <source>
        <strain evidence="3 4">CGMCC 1.6117</strain>
    </source>
</reference>
<dbReference type="Pfam" id="PF01970">
    <property type="entry name" value="TctA"/>
    <property type="match status" value="1"/>
</dbReference>
<dbReference type="RefSeq" id="WP_052081638.1">
    <property type="nucleotide sequence ID" value="NZ_FOJO01000010.1"/>
</dbReference>
<dbReference type="OrthoDB" id="9791872at2"/>
<keyword evidence="1" id="KW-1133">Transmembrane helix</keyword>
<feature type="transmembrane region" description="Helical" evidence="1">
    <location>
        <begin position="360"/>
        <end position="378"/>
    </location>
</feature>
<dbReference type="AlphaFoldDB" id="A0A1I0TN25"/>
<dbReference type="EMBL" id="FOJO01000010">
    <property type="protein sequence ID" value="SFA53162.1"/>
    <property type="molecule type" value="Genomic_DNA"/>
</dbReference>
<proteinExistence type="predicted"/>
<name>A0A1I0TN25_9RHOB</name>
<feature type="transmembrane region" description="Helical" evidence="1">
    <location>
        <begin position="203"/>
        <end position="220"/>
    </location>
</feature>
<feature type="domain" description="DUF112" evidence="2">
    <location>
        <begin position="20"/>
        <end position="443"/>
    </location>
</feature>
<evidence type="ECO:0000313" key="3">
    <source>
        <dbReference type="EMBL" id="SFA53162.1"/>
    </source>
</evidence>